<dbReference type="Proteomes" id="UP000628560">
    <property type="component" value="Unassembled WGS sequence"/>
</dbReference>
<reference evidence="1 2" key="1">
    <citation type="submission" date="2020-11" db="EMBL/GenBank/DDBJ databases">
        <title>Identification of Lelliottia nimipressuralis from Wound Infection by Whole Genome-Based Bacterial Identification.</title>
        <authorList>
            <person name="Navarathna D.H."/>
            <person name="Choi H."/>
            <person name="Jinadatha C."/>
            <person name="Chatterjee P."/>
            <person name="Hwang M."/>
        </authorList>
    </citation>
    <scope>NUCLEOTIDE SEQUENCE [LARGE SCALE GENOMIC DNA]</scope>
    <source>
        <strain evidence="1 2">DN2020</strain>
    </source>
</reference>
<dbReference type="RefSeq" id="WP_194512618.1">
    <property type="nucleotide sequence ID" value="NZ_JADIXP010000003.1"/>
</dbReference>
<evidence type="ECO:0000313" key="2">
    <source>
        <dbReference type="Proteomes" id="UP000628560"/>
    </source>
</evidence>
<accession>A0ABD4K6A3</accession>
<organism evidence="1 2">
    <name type="scientific">Lelliottia nimipressuralis</name>
    <dbReference type="NCBI Taxonomy" id="69220"/>
    <lineage>
        <taxon>Bacteria</taxon>
        <taxon>Pseudomonadati</taxon>
        <taxon>Pseudomonadota</taxon>
        <taxon>Gammaproteobacteria</taxon>
        <taxon>Enterobacterales</taxon>
        <taxon>Enterobacteriaceae</taxon>
        <taxon>Lelliottia</taxon>
    </lineage>
</organism>
<comment type="caution">
    <text evidence="1">The sequence shown here is derived from an EMBL/GenBank/DDBJ whole genome shotgun (WGS) entry which is preliminary data.</text>
</comment>
<gene>
    <name evidence="1" type="ORF">ISP11_05710</name>
</gene>
<dbReference type="AlphaFoldDB" id="A0ABD4K6A3"/>
<evidence type="ECO:0000313" key="1">
    <source>
        <dbReference type="EMBL" id="MBF4177359.1"/>
    </source>
</evidence>
<name>A0ABD4K6A3_9ENTR</name>
<proteinExistence type="predicted"/>
<dbReference type="EMBL" id="JADIXP010000003">
    <property type="protein sequence ID" value="MBF4177359.1"/>
    <property type="molecule type" value="Genomic_DNA"/>
</dbReference>
<sequence>MSYYIKQQCPALSTSKNGEKILFQTFAFAQLTTHCANADAHTIPAKASLTAAKKRSSATLLRQKLKGPLVRELRKI</sequence>
<protein>
    <submittedName>
        <fullName evidence="1">Uncharacterized protein</fullName>
    </submittedName>
</protein>